<feature type="domain" description="KNTC1 N-terminal" evidence="2">
    <location>
        <begin position="143"/>
        <end position="403"/>
    </location>
</feature>
<name>A0A9W8HX39_9FUNG</name>
<organism evidence="3 4">
    <name type="scientific">Coemansia guatemalensis</name>
    <dbReference type="NCBI Taxonomy" id="2761395"/>
    <lineage>
        <taxon>Eukaryota</taxon>
        <taxon>Fungi</taxon>
        <taxon>Fungi incertae sedis</taxon>
        <taxon>Zoopagomycota</taxon>
        <taxon>Kickxellomycotina</taxon>
        <taxon>Kickxellomycetes</taxon>
        <taxon>Kickxellales</taxon>
        <taxon>Kickxellaceae</taxon>
        <taxon>Coemansia</taxon>
    </lineage>
</organism>
<evidence type="ECO:0000313" key="4">
    <source>
        <dbReference type="Proteomes" id="UP001140094"/>
    </source>
</evidence>
<dbReference type="InterPro" id="IPR055402">
    <property type="entry name" value="KNTC1_N"/>
</dbReference>
<feature type="non-terminal residue" evidence="3">
    <location>
        <position position="411"/>
    </location>
</feature>
<dbReference type="OrthoDB" id="343783at2759"/>
<reference evidence="3" key="1">
    <citation type="submission" date="2022-07" db="EMBL/GenBank/DDBJ databases">
        <title>Phylogenomic reconstructions and comparative analyses of Kickxellomycotina fungi.</title>
        <authorList>
            <person name="Reynolds N.K."/>
            <person name="Stajich J.E."/>
            <person name="Barry K."/>
            <person name="Grigoriev I.V."/>
            <person name="Crous P."/>
            <person name="Smith M.E."/>
        </authorList>
    </citation>
    <scope>NUCLEOTIDE SEQUENCE</scope>
    <source>
        <strain evidence="3">NRRL 1565</strain>
    </source>
</reference>
<dbReference type="AlphaFoldDB" id="A0A9W8HX39"/>
<dbReference type="GO" id="GO:0007094">
    <property type="term" value="P:mitotic spindle assembly checkpoint signaling"/>
    <property type="evidence" value="ECO:0007669"/>
    <property type="project" value="TreeGrafter"/>
</dbReference>
<evidence type="ECO:0000313" key="3">
    <source>
        <dbReference type="EMBL" id="KAJ2795581.1"/>
    </source>
</evidence>
<dbReference type="GO" id="GO:1990423">
    <property type="term" value="C:RZZ complex"/>
    <property type="evidence" value="ECO:0007669"/>
    <property type="project" value="TreeGrafter"/>
</dbReference>
<dbReference type="GO" id="GO:1903394">
    <property type="term" value="P:protein localization to kinetochore involved in kinetochore assembly"/>
    <property type="evidence" value="ECO:0007669"/>
    <property type="project" value="TreeGrafter"/>
</dbReference>
<dbReference type="SUPFAM" id="SSF69322">
    <property type="entry name" value="Tricorn protease domain 2"/>
    <property type="match status" value="1"/>
</dbReference>
<dbReference type="PANTHER" id="PTHR15688:SF1">
    <property type="entry name" value="KINETOCHORE-ASSOCIATED PROTEIN 1"/>
    <property type="match status" value="1"/>
</dbReference>
<dbReference type="InterPro" id="IPR052802">
    <property type="entry name" value="KNTC1"/>
</dbReference>
<keyword evidence="4" id="KW-1185">Reference proteome</keyword>
<feature type="region of interest" description="Disordered" evidence="1">
    <location>
        <begin position="1"/>
        <end position="63"/>
    </location>
</feature>
<proteinExistence type="predicted"/>
<dbReference type="GO" id="GO:0005737">
    <property type="term" value="C:cytoplasm"/>
    <property type="evidence" value="ECO:0007669"/>
    <property type="project" value="TreeGrafter"/>
</dbReference>
<dbReference type="PANTHER" id="PTHR15688">
    <property type="entry name" value="KINETOCHORE-ASSOCIATED PROTEIN 1"/>
    <property type="match status" value="1"/>
</dbReference>
<sequence length="411" mass="43448">MPMQKNPESAAAINSNRECSPEAEGGNGRHNSNGQRGRAADSLIAASDSKRRRTHRDIGNIDNSSPIKELKAEAAWSVELVADTDETLHINCLSIGKGGQRGTGGENALDSYRLETLAVAEQGPDNGEIDNELSSSERWCTTTASAQHVAMSAGRQIHILATDKQRHEAIIRHTSEVRATALSSDSSFVAFGDAAGMLCIVHIRTRQAVFSQLIRAEASGESSTEEDGGISVIQFAESGADKRTELVVIDGSGHAVRFSGIRLGELNQAILDGDMGLASQVKAEIRVEQVALAAAGRQIHAERITGLAVMQTAEHSLMVVSGSGDASLSSWRRAAGGTATGLADAVTEESAGTGYAGVQVTGDQRYVVALSEHGALDVYERTTLTRVFRYEDMALDDFSVFDGHGTAAATV</sequence>
<dbReference type="InterPro" id="IPR015943">
    <property type="entry name" value="WD40/YVTN_repeat-like_dom_sf"/>
</dbReference>
<dbReference type="EMBL" id="JANBUO010002148">
    <property type="protein sequence ID" value="KAJ2795581.1"/>
    <property type="molecule type" value="Genomic_DNA"/>
</dbReference>
<dbReference type="GO" id="GO:0005828">
    <property type="term" value="C:kinetochore microtubule"/>
    <property type="evidence" value="ECO:0007669"/>
    <property type="project" value="TreeGrafter"/>
</dbReference>
<dbReference type="GO" id="GO:0000070">
    <property type="term" value="P:mitotic sister chromatid segregation"/>
    <property type="evidence" value="ECO:0007669"/>
    <property type="project" value="TreeGrafter"/>
</dbReference>
<evidence type="ECO:0000256" key="1">
    <source>
        <dbReference type="SAM" id="MobiDB-lite"/>
    </source>
</evidence>
<accession>A0A9W8HX39</accession>
<dbReference type="Pfam" id="PF24506">
    <property type="entry name" value="KNTC1_N"/>
    <property type="match status" value="1"/>
</dbReference>
<comment type="caution">
    <text evidence="3">The sequence shown here is derived from an EMBL/GenBank/DDBJ whole genome shotgun (WGS) entry which is preliminary data.</text>
</comment>
<gene>
    <name evidence="3" type="ORF">H4R20_005832</name>
</gene>
<dbReference type="Proteomes" id="UP001140094">
    <property type="component" value="Unassembled WGS sequence"/>
</dbReference>
<dbReference type="Gene3D" id="2.130.10.10">
    <property type="entry name" value="YVTN repeat-like/Quinoprotein amine dehydrogenase"/>
    <property type="match status" value="1"/>
</dbReference>
<dbReference type="GO" id="GO:0031267">
    <property type="term" value="F:small GTPase binding"/>
    <property type="evidence" value="ECO:0007669"/>
    <property type="project" value="TreeGrafter"/>
</dbReference>
<evidence type="ECO:0000259" key="2">
    <source>
        <dbReference type="Pfam" id="PF24506"/>
    </source>
</evidence>
<protein>
    <recommendedName>
        <fullName evidence="2">KNTC1 N-terminal domain-containing protein</fullName>
    </recommendedName>
</protein>